<dbReference type="PATRIC" id="fig|476652.3.peg.3342"/>
<name>A0A0J1FMW5_9FIRM</name>
<dbReference type="Pfam" id="PF09823">
    <property type="entry name" value="DUF2357"/>
    <property type="match status" value="1"/>
</dbReference>
<dbReference type="Pfam" id="PF04411">
    <property type="entry name" value="PDDEXK_7"/>
    <property type="match status" value="1"/>
</dbReference>
<dbReference type="RefSeq" id="WP_047810989.1">
    <property type="nucleotide sequence ID" value="NZ_LDZY01000011.1"/>
</dbReference>
<sequence>MALPHSGSLKESRELLHIETDRFDLYIQGKPFHPSVEALQLHRRDEEEWVASTLQIVPAPTLTMETIKLFSPQAMELLPFEENASFPIFFENQEYEIVLQNKQTEPLSFFHENLHLRQAVKSLGKDLLVGILNFRNEVGYTDLEIRSQGNTLLSLRLEIFPAKMDYQRDYQRILFEVNEQIYNLAFDFLRRTYQLTGLRDTHNQSLTEFFTILRSVFGQLGRAIERIQAAPHHRLTAIREVRRAEQVKRVDKSNSSYLAKHPQRLVEDPVYGLILIQGKYFRPTHLWEARRQINYDTQENRFLKWMFSRITIKLKELRRRVLVMERITDPVLLKQMDEMLRQLDRFSEMEFLRDVGEIKQISVTLVLQMAPGYRDVYRFYLLLMKGLTIQGDLFRLSLKDLAQLYEYWCFLKIHSLLKQKYELVRQDIIRVNQQGLFVILDRSQKASVTYRNPLNDELFTLFYNALPTEDKNIPTLAQRPDNVLALKKEHSAVEYKYIFDAKYRINPAYEGTPYGSKYRSPGPEEEDINTMHRYRDAIVYEDPKTKEYQRSMFGAYILFPYDDEERFREHRFYKSINKVNVGAFPFLPGATKLMEEFLDELILDSPEKAFERTTQPRGTKQYYEDKLNGKNVLIGSMRDKQQLSLCLDRKQYWIPLKGLYQEQSILTQLEYIGLYQSNRAFGPKESGVWWIGQIKTWSVVRRKEITVRKPLPGKENELYVLFEINSWAKRTFPIKPGGYGIQTYLFTSTYILERAQFIAELKLETEEELKEWREKRRLGEIHVELDDEYVDKASRVVKVDWQGAEG</sequence>
<evidence type="ECO:0000313" key="3">
    <source>
        <dbReference type="Proteomes" id="UP000036356"/>
    </source>
</evidence>
<reference evidence="2 3" key="1">
    <citation type="submission" date="2015-06" db="EMBL/GenBank/DDBJ databases">
        <title>Draft genome of the moderately acidophilic sulfate reducer Candidatus Desulfosporosinus acididurans strain M1.</title>
        <authorList>
            <person name="Poehlein A."/>
            <person name="Petzsch P."/>
            <person name="Johnson B.D."/>
            <person name="Schloemann M."/>
            <person name="Daniel R."/>
            <person name="Muehling M."/>
        </authorList>
    </citation>
    <scope>NUCLEOTIDE SEQUENCE [LARGE SCALE GENOMIC DNA]</scope>
    <source>
        <strain evidence="2 3">M1</strain>
    </source>
</reference>
<dbReference type="AlphaFoldDB" id="A0A0J1FMW5"/>
<organism evidence="2 3">
    <name type="scientific">Desulfosporosinus acididurans</name>
    <dbReference type="NCBI Taxonomy" id="476652"/>
    <lineage>
        <taxon>Bacteria</taxon>
        <taxon>Bacillati</taxon>
        <taxon>Bacillota</taxon>
        <taxon>Clostridia</taxon>
        <taxon>Eubacteriales</taxon>
        <taxon>Desulfitobacteriaceae</taxon>
        <taxon>Desulfosporosinus</taxon>
    </lineage>
</organism>
<evidence type="ECO:0000313" key="2">
    <source>
        <dbReference type="EMBL" id="KLU64844.1"/>
    </source>
</evidence>
<dbReference type="Proteomes" id="UP000036356">
    <property type="component" value="Unassembled WGS sequence"/>
</dbReference>
<dbReference type="InterPro" id="IPR007505">
    <property type="entry name" value="PDDEXK_7"/>
</dbReference>
<comment type="caution">
    <text evidence="2">The sequence shown here is derived from an EMBL/GenBank/DDBJ whole genome shotgun (WGS) entry which is preliminary data.</text>
</comment>
<proteinExistence type="predicted"/>
<accession>A0A0J1FMW5</accession>
<protein>
    <recommendedName>
        <fullName evidence="1">DUF2357 domain-containing protein</fullName>
    </recommendedName>
</protein>
<evidence type="ECO:0000259" key="1">
    <source>
        <dbReference type="Pfam" id="PF09823"/>
    </source>
</evidence>
<keyword evidence="3" id="KW-1185">Reference proteome</keyword>
<dbReference type="EMBL" id="LDZY01000011">
    <property type="protein sequence ID" value="KLU64844.1"/>
    <property type="molecule type" value="Genomic_DNA"/>
</dbReference>
<dbReference type="InterPro" id="IPR018633">
    <property type="entry name" value="DUF2357"/>
</dbReference>
<gene>
    <name evidence="2" type="ORF">DEAC_c31720</name>
</gene>
<dbReference type="STRING" id="476652.DEAC_c31720"/>
<feature type="domain" description="DUF2357" evidence="1">
    <location>
        <begin position="129"/>
        <end position="380"/>
    </location>
</feature>